<dbReference type="OrthoDB" id="467092at2759"/>
<evidence type="ECO:0000313" key="2">
    <source>
        <dbReference type="EMBL" id="KAF4679289.1"/>
    </source>
</evidence>
<evidence type="ECO:0000256" key="1">
    <source>
        <dbReference type="SAM" id="MobiDB-lite"/>
    </source>
</evidence>
<organism evidence="2 3">
    <name type="scientific">Perkinsus olseni</name>
    <name type="common">Perkinsus atlanticus</name>
    <dbReference type="NCBI Taxonomy" id="32597"/>
    <lineage>
        <taxon>Eukaryota</taxon>
        <taxon>Sar</taxon>
        <taxon>Alveolata</taxon>
        <taxon>Perkinsozoa</taxon>
        <taxon>Perkinsea</taxon>
        <taxon>Perkinsida</taxon>
        <taxon>Perkinsidae</taxon>
        <taxon>Perkinsus</taxon>
    </lineage>
</organism>
<dbReference type="EMBL" id="JABANP010000756">
    <property type="protein sequence ID" value="KAF4679289.1"/>
    <property type="molecule type" value="Genomic_DNA"/>
</dbReference>
<dbReference type="Proteomes" id="UP000541610">
    <property type="component" value="Unassembled WGS sequence"/>
</dbReference>
<feature type="non-terminal residue" evidence="2">
    <location>
        <position position="1"/>
    </location>
</feature>
<feature type="region of interest" description="Disordered" evidence="1">
    <location>
        <begin position="252"/>
        <end position="303"/>
    </location>
</feature>
<proteinExistence type="predicted"/>
<accession>A0A7J6N5T3</accession>
<name>A0A7J6N5T3_PEROL</name>
<dbReference type="AlphaFoldDB" id="A0A7J6N5T3"/>
<evidence type="ECO:0000313" key="3">
    <source>
        <dbReference type="Proteomes" id="UP000541610"/>
    </source>
</evidence>
<protein>
    <submittedName>
        <fullName evidence="2">Uncharacterized protein</fullName>
    </submittedName>
</protein>
<comment type="caution">
    <text evidence="2">The sequence shown here is derived from an EMBL/GenBank/DDBJ whole genome shotgun (WGS) entry which is preliminary data.</text>
</comment>
<feature type="compositionally biased region" description="Basic and acidic residues" evidence="1">
    <location>
        <begin position="282"/>
        <end position="291"/>
    </location>
</feature>
<sequence length="344" mass="36865">MSTEGEDDHKKMSSLCPRFSGEGDVSTDVNAGIELFLKKRTISLSERDRFVAKAAGILKSALKGRAAVVAYSLPQAKQDDFDLLVAELRLAFGLDSLTAWAAFCSRKLGEMEPIDGYVANLRVLSDISHPRLGQDAKSAVLRSQFVWGLPQGTAKGLVLAKYEDAAVPLESLVVLAKDHFKAARFEGAKGAGFAAAAMRVRAEQSEGLNVGKGKKGAPRFTGVWVTASEPQTEVQTIPASLLNELSCHTAPGLSYKPSQESSKESDVAECEEETGNASGAHGVEDVGHEGGTEAGNLDGAEYPQRSRLLDPRRIILQQQMNGLKTKDPVDLNGAHLLGLEIYQD</sequence>
<reference evidence="2 3" key="1">
    <citation type="submission" date="2020-04" db="EMBL/GenBank/DDBJ databases">
        <title>Perkinsus olseni comparative genomics.</title>
        <authorList>
            <person name="Bogema D.R."/>
        </authorList>
    </citation>
    <scope>NUCLEOTIDE SEQUENCE [LARGE SCALE GENOMIC DNA]</scope>
    <source>
        <strain evidence="2">00978-12</strain>
    </source>
</reference>
<gene>
    <name evidence="2" type="ORF">FOZ60_015228</name>
</gene>